<accession>A0A1A8ALJ2</accession>
<keyword evidence="4" id="KW-0677">Repeat</keyword>
<evidence type="ECO:0000256" key="10">
    <source>
        <dbReference type="SAM" id="Phobius"/>
    </source>
</evidence>
<evidence type="ECO:0000256" key="8">
    <source>
        <dbReference type="ARBA" id="ARBA00023180"/>
    </source>
</evidence>
<dbReference type="GO" id="GO:0005886">
    <property type="term" value="C:plasma membrane"/>
    <property type="evidence" value="ECO:0007669"/>
    <property type="project" value="TreeGrafter"/>
</dbReference>
<feature type="disulfide bond" evidence="9">
    <location>
        <begin position="137"/>
        <end position="150"/>
    </location>
</feature>
<dbReference type="Pfam" id="PF00020">
    <property type="entry name" value="TNFR_c6"/>
    <property type="match status" value="2"/>
</dbReference>
<evidence type="ECO:0000256" key="9">
    <source>
        <dbReference type="PROSITE-ProRule" id="PRU00206"/>
    </source>
</evidence>
<name>A0A1A8ALJ2_NOTFU</name>
<reference evidence="14" key="1">
    <citation type="submission" date="2016-05" db="EMBL/GenBank/DDBJ databases">
        <authorList>
            <person name="Lavstsen T."/>
            <person name="Jespersen J.S."/>
        </authorList>
    </citation>
    <scope>NUCLEOTIDE SEQUENCE</scope>
    <source>
        <tissue evidence="14">Brain</tissue>
    </source>
</reference>
<dbReference type="EMBL" id="HADY01016856">
    <property type="protein sequence ID" value="SBP55341.1"/>
    <property type="molecule type" value="Transcribed_RNA"/>
</dbReference>
<dbReference type="InterPro" id="IPR000488">
    <property type="entry name" value="Death_dom"/>
</dbReference>
<feature type="domain" description="TNFR-Cys" evidence="13">
    <location>
        <begin position="77"/>
        <end position="117"/>
    </location>
</feature>
<organism evidence="14">
    <name type="scientific">Nothobranchius furzeri</name>
    <name type="common">Turquoise killifish</name>
    <dbReference type="NCBI Taxonomy" id="105023"/>
    <lineage>
        <taxon>Eukaryota</taxon>
        <taxon>Metazoa</taxon>
        <taxon>Chordata</taxon>
        <taxon>Craniata</taxon>
        <taxon>Vertebrata</taxon>
        <taxon>Euteleostomi</taxon>
        <taxon>Actinopterygii</taxon>
        <taxon>Neopterygii</taxon>
        <taxon>Teleostei</taxon>
        <taxon>Neoteleostei</taxon>
        <taxon>Acanthomorphata</taxon>
        <taxon>Ovalentaria</taxon>
        <taxon>Atherinomorphae</taxon>
        <taxon>Cyprinodontiformes</taxon>
        <taxon>Nothobranchiidae</taxon>
        <taxon>Nothobranchius</taxon>
    </lineage>
</organism>
<evidence type="ECO:0000256" key="6">
    <source>
        <dbReference type="ARBA" id="ARBA00023157"/>
    </source>
</evidence>
<feature type="transmembrane region" description="Helical" evidence="10">
    <location>
        <begin position="171"/>
        <end position="192"/>
    </location>
</feature>
<dbReference type="SMART" id="SM00005">
    <property type="entry name" value="DEATH"/>
    <property type="match status" value="1"/>
</dbReference>
<dbReference type="GO" id="GO:0043065">
    <property type="term" value="P:positive regulation of apoptotic process"/>
    <property type="evidence" value="ECO:0007669"/>
    <property type="project" value="TreeGrafter"/>
</dbReference>
<sequence>MGNFQLVVFFASICLFPALGAVPQPGTSMRDIRNLRHTFCSEHQEYSNNNICCLNCRAGEYVKFPCTKAGHKGTCEECTFGTFTEHANGLNQCFKCTHCRSDQEVVEHCTLTQDTQCKCKPGRFCHPEEACEVCKTCSRCKNDEEVLRNCTSTSDTECKRIQDQADPPSDAVITGVVCGGLLLISAAAVWFCMRRSCRTDPQGSPSDGRKQEKKQEPFPILAPVNGIASLKACFEFFIDLDIDYHRRFFRDLGLTDNDIKSKEHLPYGDKIHELMNIWVEQEGRKASLNDLLEILLNLNQRTTAEKIKDKAVQNCYYCFES</sequence>
<keyword evidence="10" id="KW-0812">Transmembrane</keyword>
<feature type="disulfide bond" evidence="9">
    <location>
        <begin position="140"/>
        <end position="158"/>
    </location>
</feature>
<reference evidence="14" key="2">
    <citation type="submission" date="2016-06" db="EMBL/GenBank/DDBJ databases">
        <title>The genome of a short-lived fish provides insights into sex chromosome evolution and the genetic control of aging.</title>
        <authorList>
            <person name="Reichwald K."/>
            <person name="Felder M."/>
            <person name="Petzold A."/>
            <person name="Koch P."/>
            <person name="Groth M."/>
            <person name="Platzer M."/>
        </authorList>
    </citation>
    <scope>NUCLEOTIDE SEQUENCE</scope>
    <source>
        <tissue evidence="14">Brain</tissue>
    </source>
</reference>
<evidence type="ECO:0000256" key="2">
    <source>
        <dbReference type="ARBA" id="ARBA00022703"/>
    </source>
</evidence>
<dbReference type="Pfam" id="PF00531">
    <property type="entry name" value="Death"/>
    <property type="match status" value="1"/>
</dbReference>
<evidence type="ECO:0000256" key="3">
    <source>
        <dbReference type="ARBA" id="ARBA00022729"/>
    </source>
</evidence>
<evidence type="ECO:0000256" key="11">
    <source>
        <dbReference type="SAM" id="SignalP"/>
    </source>
</evidence>
<dbReference type="CDD" id="cd08315">
    <property type="entry name" value="Death_TRAILR_DR4_DR5"/>
    <property type="match status" value="1"/>
</dbReference>
<feature type="repeat" description="TNFR-Cys" evidence="9">
    <location>
        <begin position="77"/>
        <end position="117"/>
    </location>
</feature>
<evidence type="ECO:0000313" key="14">
    <source>
        <dbReference type="EMBL" id="SBP55341.1"/>
    </source>
</evidence>
<evidence type="ECO:0000256" key="1">
    <source>
        <dbReference type="ARBA" id="ARBA00004370"/>
    </source>
</evidence>
<evidence type="ECO:0000259" key="13">
    <source>
        <dbReference type="PROSITE" id="PS50050"/>
    </source>
</evidence>
<evidence type="ECO:0000259" key="12">
    <source>
        <dbReference type="PROSITE" id="PS50017"/>
    </source>
</evidence>
<keyword evidence="10" id="KW-1133">Transmembrane helix</keyword>
<dbReference type="InterPro" id="IPR011029">
    <property type="entry name" value="DEATH-like_dom_sf"/>
</dbReference>
<keyword evidence="2" id="KW-0053">Apoptosis</keyword>
<feature type="disulfide bond" evidence="9">
    <location>
        <begin position="96"/>
        <end position="109"/>
    </location>
</feature>
<dbReference type="PROSITE" id="PS50050">
    <property type="entry name" value="TNFR_NGFR_2"/>
    <property type="match status" value="2"/>
</dbReference>
<feature type="chain" id="PRO_5008365803" evidence="11">
    <location>
        <begin position="21"/>
        <end position="321"/>
    </location>
</feature>
<dbReference type="Gene3D" id="2.10.50.10">
    <property type="entry name" value="Tumor Necrosis Factor Receptor, subunit A, domain 2"/>
    <property type="match status" value="3"/>
</dbReference>
<dbReference type="PROSITE" id="PS50017">
    <property type="entry name" value="DEATH_DOMAIN"/>
    <property type="match status" value="1"/>
</dbReference>
<feature type="domain" description="Death" evidence="12">
    <location>
        <begin position="246"/>
        <end position="311"/>
    </location>
</feature>
<evidence type="ECO:0000256" key="5">
    <source>
        <dbReference type="ARBA" id="ARBA00023136"/>
    </source>
</evidence>
<dbReference type="SUPFAM" id="SSF47986">
    <property type="entry name" value="DEATH domain"/>
    <property type="match status" value="1"/>
</dbReference>
<evidence type="ECO:0000256" key="7">
    <source>
        <dbReference type="ARBA" id="ARBA00023170"/>
    </source>
</evidence>
<dbReference type="GO" id="GO:0009986">
    <property type="term" value="C:cell surface"/>
    <property type="evidence" value="ECO:0007669"/>
    <property type="project" value="TreeGrafter"/>
</dbReference>
<dbReference type="InterPro" id="IPR034029">
    <property type="entry name" value="TNFRSF10A/B_death"/>
</dbReference>
<keyword evidence="5 10" id="KW-0472">Membrane</keyword>
<dbReference type="Gene3D" id="1.10.533.10">
    <property type="entry name" value="Death Domain, Fas"/>
    <property type="match status" value="1"/>
</dbReference>
<dbReference type="PANTHER" id="PTHR46330:SF6">
    <property type="entry name" value="HEMATOPOIETIC DEATH RECEPTOR-RELATED"/>
    <property type="match status" value="1"/>
</dbReference>
<protein>
    <submittedName>
        <fullName evidence="14">Hematopoietic death receptor</fullName>
    </submittedName>
</protein>
<proteinExistence type="predicted"/>
<feature type="repeat" description="TNFR-Cys" evidence="9">
    <location>
        <begin position="118"/>
        <end position="158"/>
    </location>
</feature>
<evidence type="ECO:0000256" key="4">
    <source>
        <dbReference type="ARBA" id="ARBA00022737"/>
    </source>
</evidence>
<feature type="disulfide bond" evidence="9">
    <location>
        <begin position="78"/>
        <end position="93"/>
    </location>
</feature>
<comment type="subcellular location">
    <subcellularLocation>
        <location evidence="1">Membrane</location>
    </subcellularLocation>
</comment>
<dbReference type="AlphaFoldDB" id="A0A1A8ALJ2"/>
<dbReference type="PANTHER" id="PTHR46330">
    <property type="entry name" value="TUMOR NECROSIS FACTOR RECEPTOR SUPERFAMILY MEMBER 10B"/>
    <property type="match status" value="1"/>
</dbReference>
<feature type="disulfide bond" evidence="9">
    <location>
        <begin position="119"/>
        <end position="134"/>
    </location>
</feature>
<feature type="signal peptide" evidence="11">
    <location>
        <begin position="1"/>
        <end position="20"/>
    </location>
</feature>
<feature type="disulfide bond" evidence="9">
    <location>
        <begin position="99"/>
        <end position="117"/>
    </location>
</feature>
<dbReference type="InterPro" id="IPR052491">
    <property type="entry name" value="TNFRSF10"/>
</dbReference>
<keyword evidence="8" id="KW-0325">Glycoprotein</keyword>
<dbReference type="OrthoDB" id="8848202at2759"/>
<keyword evidence="7 14" id="KW-0675">Receptor</keyword>
<feature type="domain" description="TNFR-Cys" evidence="13">
    <location>
        <begin position="118"/>
        <end position="158"/>
    </location>
</feature>
<dbReference type="GO" id="GO:0036462">
    <property type="term" value="P:TRAIL-activated apoptotic signaling pathway"/>
    <property type="evidence" value="ECO:0007669"/>
    <property type="project" value="TreeGrafter"/>
</dbReference>
<keyword evidence="3 11" id="KW-0732">Signal</keyword>
<dbReference type="InterPro" id="IPR001368">
    <property type="entry name" value="TNFR/NGFR_Cys_rich_reg"/>
</dbReference>
<keyword evidence="6 9" id="KW-1015">Disulfide bond</keyword>
<dbReference type="SMART" id="SM00208">
    <property type="entry name" value="TNFR"/>
    <property type="match status" value="3"/>
</dbReference>
<dbReference type="SUPFAM" id="SSF57586">
    <property type="entry name" value="TNF receptor-like"/>
    <property type="match status" value="2"/>
</dbReference>
<gene>
    <name evidence="14" type="primary">HDR</name>
</gene>